<sequence length="232" mass="25837">MDLLNRDIRYYLLVHPFYGQSGGGGTITIDSYKIKYRKALNKGTTTLFIYAGRDAGKGPCLVLSINGVEAILQSLERGNDCFVDISLNSKNLVLAAIKLAKKFGATKLMLTDNSFIQCPDKVYLANLSFLSTGRTWYESIGPFKSQYDIEKYRSSVQQNKWADILVVAKARDFALDIDTGTINTKEVGSAMKVIAYLKENKTSCLFFSKMMGELLLWSGIPSLYGTSWALEI</sequence>
<dbReference type="AlphaFoldDB" id="A0A6C0KZZ9"/>
<name>A0A6C0KZZ9_9ZZZZ</name>
<protein>
    <submittedName>
        <fullName evidence="1">Uncharacterized protein</fullName>
    </submittedName>
</protein>
<proteinExistence type="predicted"/>
<dbReference type="EMBL" id="MN741003">
    <property type="protein sequence ID" value="QHU22240.1"/>
    <property type="molecule type" value="Genomic_DNA"/>
</dbReference>
<reference evidence="1" key="1">
    <citation type="journal article" date="2020" name="Nature">
        <title>Giant virus diversity and host interactions through global metagenomics.</title>
        <authorList>
            <person name="Schulz F."/>
            <person name="Roux S."/>
            <person name="Paez-Espino D."/>
            <person name="Jungbluth S."/>
            <person name="Walsh D.A."/>
            <person name="Denef V.J."/>
            <person name="McMahon K.D."/>
            <person name="Konstantinidis K.T."/>
            <person name="Eloe-Fadrosh E.A."/>
            <person name="Kyrpides N.C."/>
            <person name="Woyke T."/>
        </authorList>
    </citation>
    <scope>NUCLEOTIDE SEQUENCE</scope>
    <source>
        <strain evidence="1">GVMAG-S-3300013286-35</strain>
    </source>
</reference>
<evidence type="ECO:0000313" key="1">
    <source>
        <dbReference type="EMBL" id="QHU22240.1"/>
    </source>
</evidence>
<accession>A0A6C0KZZ9</accession>
<organism evidence="1">
    <name type="scientific">viral metagenome</name>
    <dbReference type="NCBI Taxonomy" id="1070528"/>
    <lineage>
        <taxon>unclassified sequences</taxon>
        <taxon>metagenomes</taxon>
        <taxon>organismal metagenomes</taxon>
    </lineage>
</organism>